<feature type="transmembrane region" description="Helical" evidence="6">
    <location>
        <begin position="158"/>
        <end position="176"/>
    </location>
</feature>
<feature type="transmembrane region" description="Helical" evidence="6">
    <location>
        <begin position="263"/>
        <end position="281"/>
    </location>
</feature>
<dbReference type="Pfam" id="PF07690">
    <property type="entry name" value="MFS_1"/>
    <property type="match status" value="1"/>
</dbReference>
<dbReference type="PANTHER" id="PTHR43124">
    <property type="entry name" value="PURINE EFFLUX PUMP PBUE"/>
    <property type="match status" value="1"/>
</dbReference>
<evidence type="ECO:0000256" key="3">
    <source>
        <dbReference type="ARBA" id="ARBA00022692"/>
    </source>
</evidence>
<feature type="domain" description="Major facilitator superfamily (MFS) profile" evidence="7">
    <location>
        <begin position="1"/>
        <end position="378"/>
    </location>
</feature>
<feature type="transmembrane region" description="Helical" evidence="6">
    <location>
        <begin position="287"/>
        <end position="308"/>
    </location>
</feature>
<keyword evidence="9" id="KW-1185">Reference proteome</keyword>
<evidence type="ECO:0000313" key="8">
    <source>
        <dbReference type="EMBL" id="MBU8546445.1"/>
    </source>
</evidence>
<feature type="transmembrane region" description="Helical" evidence="6">
    <location>
        <begin position="197"/>
        <end position="219"/>
    </location>
</feature>
<feature type="transmembrane region" description="Helical" evidence="6">
    <location>
        <begin position="95"/>
        <end position="118"/>
    </location>
</feature>
<proteinExistence type="predicted"/>
<reference evidence="8 9" key="1">
    <citation type="submission" date="2021-01" db="EMBL/GenBank/DDBJ databases">
        <title>Roseomonas sp. nov, a bacterium isolated from an oil production mixture in Yumen Oilfield.</title>
        <authorList>
            <person name="Wu D."/>
        </authorList>
    </citation>
    <scope>NUCLEOTIDE SEQUENCE [LARGE SCALE GENOMIC DNA]</scope>
    <source>
        <strain evidence="8 9">ROY-5-3</strain>
    </source>
</reference>
<dbReference type="PANTHER" id="PTHR43124:SF10">
    <property type="entry name" value="PURINE EFFLUX PUMP PBUE"/>
    <property type="match status" value="1"/>
</dbReference>
<dbReference type="Proteomes" id="UP000689967">
    <property type="component" value="Unassembled WGS sequence"/>
</dbReference>
<feature type="transmembrane region" description="Helical" evidence="6">
    <location>
        <begin position="231"/>
        <end position="251"/>
    </location>
</feature>
<feature type="transmembrane region" description="Helical" evidence="6">
    <location>
        <begin position="328"/>
        <end position="348"/>
    </location>
</feature>
<evidence type="ECO:0000313" key="9">
    <source>
        <dbReference type="Proteomes" id="UP000689967"/>
    </source>
</evidence>
<dbReference type="EMBL" id="JAERQM010000008">
    <property type="protein sequence ID" value="MBU8546445.1"/>
    <property type="molecule type" value="Genomic_DNA"/>
</dbReference>
<accession>A0ABS6HGN3</accession>
<evidence type="ECO:0000259" key="7">
    <source>
        <dbReference type="PROSITE" id="PS50850"/>
    </source>
</evidence>
<organism evidence="8 9">
    <name type="scientific">Falsiroseomonas oleicola</name>
    <dbReference type="NCBI Taxonomy" id="2801474"/>
    <lineage>
        <taxon>Bacteria</taxon>
        <taxon>Pseudomonadati</taxon>
        <taxon>Pseudomonadota</taxon>
        <taxon>Alphaproteobacteria</taxon>
        <taxon>Acetobacterales</taxon>
        <taxon>Roseomonadaceae</taxon>
        <taxon>Falsiroseomonas</taxon>
    </lineage>
</organism>
<evidence type="ECO:0000256" key="5">
    <source>
        <dbReference type="ARBA" id="ARBA00023136"/>
    </source>
</evidence>
<protein>
    <submittedName>
        <fullName evidence="8">MFS transporter</fullName>
    </submittedName>
</protein>
<keyword evidence="3 6" id="KW-0812">Transmembrane</keyword>
<evidence type="ECO:0000256" key="1">
    <source>
        <dbReference type="ARBA" id="ARBA00004651"/>
    </source>
</evidence>
<dbReference type="PROSITE" id="PS50850">
    <property type="entry name" value="MFS"/>
    <property type="match status" value="1"/>
</dbReference>
<dbReference type="RefSeq" id="WP_216878473.1">
    <property type="nucleotide sequence ID" value="NZ_JAERQM010000008.1"/>
</dbReference>
<evidence type="ECO:0000256" key="4">
    <source>
        <dbReference type="ARBA" id="ARBA00022989"/>
    </source>
</evidence>
<sequence length="378" mass="37528">MDRRIWLLTGAQFAAATGAYAFTGLIARMAEDLGVSLATAGQLAAFYALTFALAGPPIAAATARLDRRWLLTVGLGLVGLLNLLTAAVPDFGTALGLRVVTALAAALVLPAVAASMLVPPEQRGRAIATVMAGLTLAFSLGIPLGTAIGGMVGWRGTFLFSGVLAGVAALAVRIGLPPLPSTDRGGAGSLGIALKPAVLAVLGTSFLAFAGLFCIAAYLGPIVTATTGIEGSGIGAVQVFVGLGSLVGIGLGGRMAERRGPGLPVVLYIVLALALVGYSALLAAPAAFWHVGPLCLLVFLGSASLFALAPMVQARLMGLAPQDRSVALALNGAVILAGQGVGAGYGGLVLATGGLAWTGLAGAMLALAGAVLARRAFR</sequence>
<comment type="subcellular location">
    <subcellularLocation>
        <location evidence="1">Cell membrane</location>
        <topology evidence="1">Multi-pass membrane protein</topology>
    </subcellularLocation>
</comment>
<feature type="transmembrane region" description="Helical" evidence="6">
    <location>
        <begin position="69"/>
        <end position="89"/>
    </location>
</feature>
<comment type="caution">
    <text evidence="8">The sequence shown here is derived from an EMBL/GenBank/DDBJ whole genome shotgun (WGS) entry which is preliminary data.</text>
</comment>
<dbReference type="InterPro" id="IPR050189">
    <property type="entry name" value="MFS_Efflux_Transporters"/>
</dbReference>
<keyword evidence="2" id="KW-1003">Cell membrane</keyword>
<name>A0ABS6HGN3_9PROT</name>
<keyword evidence="4 6" id="KW-1133">Transmembrane helix</keyword>
<feature type="transmembrane region" description="Helical" evidence="6">
    <location>
        <begin position="45"/>
        <end position="62"/>
    </location>
</feature>
<evidence type="ECO:0000256" key="2">
    <source>
        <dbReference type="ARBA" id="ARBA00022475"/>
    </source>
</evidence>
<dbReference type="InterPro" id="IPR011701">
    <property type="entry name" value="MFS"/>
</dbReference>
<gene>
    <name evidence="8" type="ORF">JJQ90_22180</name>
</gene>
<feature type="transmembrane region" description="Helical" evidence="6">
    <location>
        <begin position="354"/>
        <end position="373"/>
    </location>
</feature>
<feature type="transmembrane region" description="Helical" evidence="6">
    <location>
        <begin position="130"/>
        <end position="152"/>
    </location>
</feature>
<keyword evidence="5 6" id="KW-0472">Membrane</keyword>
<evidence type="ECO:0000256" key="6">
    <source>
        <dbReference type="SAM" id="Phobius"/>
    </source>
</evidence>
<dbReference type="InterPro" id="IPR020846">
    <property type="entry name" value="MFS_dom"/>
</dbReference>